<feature type="compositionally biased region" description="Polar residues" evidence="1">
    <location>
        <begin position="54"/>
        <end position="63"/>
    </location>
</feature>
<proteinExistence type="predicted"/>
<dbReference type="SUPFAM" id="SSF50891">
    <property type="entry name" value="Cyclophilin-like"/>
    <property type="match status" value="1"/>
</dbReference>
<name>A0ABV6K7S1_9BACI</name>
<comment type="caution">
    <text evidence="4">The sequence shown here is derived from an EMBL/GenBank/DDBJ whole genome shotgun (WGS) entry which is preliminary data.</text>
</comment>
<feature type="region of interest" description="Disordered" evidence="1">
    <location>
        <begin position="42"/>
        <end position="85"/>
    </location>
</feature>
<evidence type="ECO:0000313" key="5">
    <source>
        <dbReference type="Proteomes" id="UP001589838"/>
    </source>
</evidence>
<dbReference type="Gene3D" id="2.40.100.20">
    <property type="match status" value="1"/>
</dbReference>
<feature type="domain" description="Cyclophilin-like" evidence="3">
    <location>
        <begin position="94"/>
        <end position="201"/>
    </location>
</feature>
<feature type="chain" id="PRO_5047499116" evidence="2">
    <location>
        <begin position="36"/>
        <end position="206"/>
    </location>
</feature>
<sequence length="206" mass="23449">MNEKYLNNFIKKGISVMKKIHLILCMFIISFGLTACSTSETNEREEMNVEEMPSSETNQGSEESNVEGELSSETNQERDEAEMSPPLTTIDLNITIGDEVFLATLYDNQTTQALIELLPLSIDMEDLYRNEKFYYLSDRLPTDSERPGVINAGEIMLYGDNCLVLFYETFSSSYSYTRLGYIEDVERFAKAVGNGDIRVNFDLVEN</sequence>
<dbReference type="Pfam" id="PF18050">
    <property type="entry name" value="Cyclophil_like2"/>
    <property type="match status" value="1"/>
</dbReference>
<accession>A0ABV6K7S1</accession>
<dbReference type="Proteomes" id="UP001589838">
    <property type="component" value="Unassembled WGS sequence"/>
</dbReference>
<dbReference type="InterPro" id="IPR029000">
    <property type="entry name" value="Cyclophilin-like_dom_sf"/>
</dbReference>
<evidence type="ECO:0000256" key="1">
    <source>
        <dbReference type="SAM" id="MobiDB-lite"/>
    </source>
</evidence>
<keyword evidence="2" id="KW-0732">Signal</keyword>
<evidence type="ECO:0000256" key="2">
    <source>
        <dbReference type="SAM" id="SignalP"/>
    </source>
</evidence>
<keyword evidence="5" id="KW-1185">Reference proteome</keyword>
<gene>
    <name evidence="4" type="ORF">ACFFHM_01725</name>
</gene>
<evidence type="ECO:0000259" key="3">
    <source>
        <dbReference type="Pfam" id="PF18050"/>
    </source>
</evidence>
<evidence type="ECO:0000313" key="4">
    <source>
        <dbReference type="EMBL" id="MFC0469289.1"/>
    </source>
</evidence>
<feature type="signal peptide" evidence="2">
    <location>
        <begin position="1"/>
        <end position="35"/>
    </location>
</feature>
<protein>
    <submittedName>
        <fullName evidence="4">Cyclophilin-like fold protein</fullName>
    </submittedName>
</protein>
<dbReference type="RefSeq" id="WP_335963009.1">
    <property type="nucleotide sequence ID" value="NZ_JAXBLX010000039.1"/>
</dbReference>
<dbReference type="InterPro" id="IPR041183">
    <property type="entry name" value="Cyclophilin-like"/>
</dbReference>
<dbReference type="EMBL" id="JBHLUX010000004">
    <property type="protein sequence ID" value="MFC0469289.1"/>
    <property type="molecule type" value="Genomic_DNA"/>
</dbReference>
<reference evidence="4 5" key="1">
    <citation type="submission" date="2024-09" db="EMBL/GenBank/DDBJ databases">
        <authorList>
            <person name="Sun Q."/>
            <person name="Mori K."/>
        </authorList>
    </citation>
    <scope>NUCLEOTIDE SEQUENCE [LARGE SCALE GENOMIC DNA]</scope>
    <source>
        <strain evidence="4 5">NCAIM B.02610</strain>
    </source>
</reference>
<organism evidence="4 5">
    <name type="scientific">Halalkalibacter kiskunsagensis</name>
    <dbReference type="NCBI Taxonomy" id="1548599"/>
    <lineage>
        <taxon>Bacteria</taxon>
        <taxon>Bacillati</taxon>
        <taxon>Bacillota</taxon>
        <taxon>Bacilli</taxon>
        <taxon>Bacillales</taxon>
        <taxon>Bacillaceae</taxon>
        <taxon>Halalkalibacter</taxon>
    </lineage>
</organism>